<dbReference type="InterPro" id="IPR001610">
    <property type="entry name" value="PAC"/>
</dbReference>
<feature type="domain" description="PAS" evidence="7">
    <location>
        <begin position="24"/>
        <end position="50"/>
    </location>
</feature>
<dbReference type="EC" id="2.7.13.3" evidence="2"/>
<dbReference type="PROSITE" id="PS50109">
    <property type="entry name" value="HIS_KIN"/>
    <property type="match status" value="1"/>
</dbReference>
<feature type="domain" description="PAS" evidence="7">
    <location>
        <begin position="259"/>
        <end position="329"/>
    </location>
</feature>
<dbReference type="EMBL" id="BAABGX010000003">
    <property type="protein sequence ID" value="GAA4315669.1"/>
    <property type="molecule type" value="Genomic_DNA"/>
</dbReference>
<comment type="catalytic activity">
    <reaction evidence="1">
        <text>ATP + protein L-histidine = ADP + protein N-phospho-L-histidine.</text>
        <dbReference type="EC" id="2.7.13.3"/>
    </reaction>
</comment>
<dbReference type="RefSeq" id="WP_345169474.1">
    <property type="nucleotide sequence ID" value="NZ_BAABGX010000003.1"/>
</dbReference>
<evidence type="ECO:0000313" key="9">
    <source>
        <dbReference type="EMBL" id="GAA4315669.1"/>
    </source>
</evidence>
<dbReference type="InterPro" id="IPR003594">
    <property type="entry name" value="HATPase_dom"/>
</dbReference>
<accession>A0ABP8G2D4</accession>
<dbReference type="SMART" id="SM00387">
    <property type="entry name" value="HATPase_c"/>
    <property type="match status" value="1"/>
</dbReference>
<dbReference type="SMART" id="SM00091">
    <property type="entry name" value="PAS"/>
    <property type="match status" value="4"/>
</dbReference>
<dbReference type="Pfam" id="PF08447">
    <property type="entry name" value="PAS_3"/>
    <property type="match status" value="1"/>
</dbReference>
<feature type="domain" description="PAC" evidence="8">
    <location>
        <begin position="207"/>
        <end position="258"/>
    </location>
</feature>
<dbReference type="Gene3D" id="3.30.565.10">
    <property type="entry name" value="Histidine kinase-like ATPase, C-terminal domain"/>
    <property type="match status" value="1"/>
</dbReference>
<dbReference type="InterPro" id="IPR013655">
    <property type="entry name" value="PAS_fold_3"/>
</dbReference>
<evidence type="ECO:0000256" key="1">
    <source>
        <dbReference type="ARBA" id="ARBA00000085"/>
    </source>
</evidence>
<dbReference type="InterPro" id="IPR036097">
    <property type="entry name" value="HisK_dim/P_sf"/>
</dbReference>
<dbReference type="InterPro" id="IPR013767">
    <property type="entry name" value="PAS_fold"/>
</dbReference>
<evidence type="ECO:0000256" key="3">
    <source>
        <dbReference type="ARBA" id="ARBA00022553"/>
    </source>
</evidence>
<organism evidence="9 10">
    <name type="scientific">Nibribacter koreensis</name>
    <dbReference type="NCBI Taxonomy" id="1084519"/>
    <lineage>
        <taxon>Bacteria</taxon>
        <taxon>Pseudomonadati</taxon>
        <taxon>Bacteroidota</taxon>
        <taxon>Cytophagia</taxon>
        <taxon>Cytophagales</taxon>
        <taxon>Hymenobacteraceae</taxon>
        <taxon>Nibribacter</taxon>
    </lineage>
</organism>
<sequence>MKSSSPIAHLEKLSRHSRDILCTIDHVGHILFVNEAVSLLLGYQPQQVTGSLFTQYLPLPDVDAATQALASLKAAEDSSAPNPSTFENRVLHATGQPVLIEWAASWSLDDNCFYCVGRHINGRQKQRHAFQEKEKVYQALAQQGTDMLALLDENAVFTYSGGSTAKLLGYEPHDLIGKSVFHILHEEDAPRAQEVLTQLATSKQAIRVSDLRIKTKHGDYKWLETTASNQLATPHVNGLVLTSRDVTERVLTRLQLQEREQHFRSLFENSPEMIIFENPKGIILDANPSFLNYFSLRKPTIVGTVLAAYLPEATAAACHASLQEALQGKTVSITLQVEIELMGHRVFEVSKIPVVTQQKTTGVYSILKDVTERVRASQELEKLSLVASKTSNGIVIMDAQGQIEWVNDGFTNINGYTLAEVKGRRPNDFFHGPNTDPETRKRIFAGYRSGQPFREEILNYKKSGEEFWVKIDVTPVKNEEGQVIRFIAIQTDVTYRKEAEKEQLLLTRELYEQNRDLQQFTYIVSHNLRAPVANALGLAALLPMVERDSAVYTASLANLKASVVQIDSVLKDLNHILSIRDHRNTMERHKVNLAQKCQQTVESLRETLEASHASYTLDVPEDMYVRGNEAYLFSIFYNLLANSIKYRSPDRRLHVQITAQQNTRDGVTVSFTDNGLGFDVQKAGNNVFKLYKRFHKNADGKGIGLFLVKTHVESLGGQIEVHSEVNKGTTFLIHLK</sequence>
<reference evidence="10" key="1">
    <citation type="journal article" date="2019" name="Int. J. Syst. Evol. Microbiol.">
        <title>The Global Catalogue of Microorganisms (GCM) 10K type strain sequencing project: providing services to taxonomists for standard genome sequencing and annotation.</title>
        <authorList>
            <consortium name="The Broad Institute Genomics Platform"/>
            <consortium name="The Broad Institute Genome Sequencing Center for Infectious Disease"/>
            <person name="Wu L."/>
            <person name="Ma J."/>
        </authorList>
    </citation>
    <scope>NUCLEOTIDE SEQUENCE [LARGE SCALE GENOMIC DNA]</scope>
    <source>
        <strain evidence="10">JCM 17917</strain>
    </source>
</reference>
<dbReference type="InterPro" id="IPR036890">
    <property type="entry name" value="HATPase_C_sf"/>
</dbReference>
<dbReference type="PROSITE" id="PS50113">
    <property type="entry name" value="PAC"/>
    <property type="match status" value="2"/>
</dbReference>
<keyword evidence="4" id="KW-0808">Transferase</keyword>
<dbReference type="PRINTS" id="PR00344">
    <property type="entry name" value="BCTRLSENSOR"/>
</dbReference>
<comment type="caution">
    <text evidence="9">The sequence shown here is derived from an EMBL/GenBank/DDBJ whole genome shotgun (WGS) entry which is preliminary data.</text>
</comment>
<dbReference type="SMART" id="SM00086">
    <property type="entry name" value="PAC"/>
    <property type="match status" value="2"/>
</dbReference>
<dbReference type="Proteomes" id="UP001501844">
    <property type="component" value="Unassembled WGS sequence"/>
</dbReference>
<dbReference type="PANTHER" id="PTHR43304">
    <property type="entry name" value="PHYTOCHROME-LIKE PROTEIN CPH1"/>
    <property type="match status" value="1"/>
</dbReference>
<evidence type="ECO:0000259" key="6">
    <source>
        <dbReference type="PROSITE" id="PS50109"/>
    </source>
</evidence>
<proteinExistence type="predicted"/>
<gene>
    <name evidence="9" type="ORF">GCM10023183_36470</name>
</gene>
<dbReference type="SUPFAM" id="SSF55785">
    <property type="entry name" value="PYP-like sensor domain (PAS domain)"/>
    <property type="match status" value="4"/>
</dbReference>
<evidence type="ECO:0000313" key="10">
    <source>
        <dbReference type="Proteomes" id="UP001501844"/>
    </source>
</evidence>
<dbReference type="InterPro" id="IPR052162">
    <property type="entry name" value="Sensor_kinase/Photoreceptor"/>
</dbReference>
<feature type="domain" description="PAS" evidence="7">
    <location>
        <begin position="133"/>
        <end position="203"/>
    </location>
</feature>
<evidence type="ECO:0000256" key="2">
    <source>
        <dbReference type="ARBA" id="ARBA00012438"/>
    </source>
</evidence>
<dbReference type="InterPro" id="IPR005467">
    <property type="entry name" value="His_kinase_dom"/>
</dbReference>
<name>A0ABP8G2D4_9BACT</name>
<dbReference type="InterPro" id="IPR000014">
    <property type="entry name" value="PAS"/>
</dbReference>
<dbReference type="PANTHER" id="PTHR43304:SF1">
    <property type="entry name" value="PAC DOMAIN-CONTAINING PROTEIN"/>
    <property type="match status" value="1"/>
</dbReference>
<evidence type="ECO:0000256" key="5">
    <source>
        <dbReference type="ARBA" id="ARBA00022777"/>
    </source>
</evidence>
<dbReference type="Pfam" id="PF02518">
    <property type="entry name" value="HATPase_c"/>
    <property type="match status" value="1"/>
</dbReference>
<keyword evidence="10" id="KW-1185">Reference proteome</keyword>
<evidence type="ECO:0000259" key="8">
    <source>
        <dbReference type="PROSITE" id="PS50113"/>
    </source>
</evidence>
<dbReference type="PROSITE" id="PS50112">
    <property type="entry name" value="PAS"/>
    <property type="match status" value="4"/>
</dbReference>
<dbReference type="InterPro" id="IPR035965">
    <property type="entry name" value="PAS-like_dom_sf"/>
</dbReference>
<dbReference type="Pfam" id="PF00989">
    <property type="entry name" value="PAS"/>
    <property type="match status" value="1"/>
</dbReference>
<keyword evidence="3" id="KW-0597">Phosphoprotein</keyword>
<feature type="domain" description="PAS" evidence="7">
    <location>
        <begin position="379"/>
        <end position="431"/>
    </location>
</feature>
<dbReference type="InterPro" id="IPR013656">
    <property type="entry name" value="PAS_4"/>
</dbReference>
<evidence type="ECO:0000256" key="4">
    <source>
        <dbReference type="ARBA" id="ARBA00022679"/>
    </source>
</evidence>
<feature type="domain" description="PAC" evidence="8">
    <location>
        <begin position="451"/>
        <end position="505"/>
    </location>
</feature>
<feature type="domain" description="Histidine kinase" evidence="6">
    <location>
        <begin position="523"/>
        <end position="736"/>
    </location>
</feature>
<dbReference type="InterPro" id="IPR004358">
    <property type="entry name" value="Sig_transdc_His_kin-like_C"/>
</dbReference>
<dbReference type="SUPFAM" id="SSF47384">
    <property type="entry name" value="Homodimeric domain of signal transducing histidine kinase"/>
    <property type="match status" value="1"/>
</dbReference>
<dbReference type="SUPFAM" id="SSF55874">
    <property type="entry name" value="ATPase domain of HSP90 chaperone/DNA topoisomerase II/histidine kinase"/>
    <property type="match status" value="1"/>
</dbReference>
<dbReference type="Pfam" id="PF08448">
    <property type="entry name" value="PAS_4"/>
    <property type="match status" value="1"/>
</dbReference>
<evidence type="ECO:0000259" key="7">
    <source>
        <dbReference type="PROSITE" id="PS50112"/>
    </source>
</evidence>
<dbReference type="CDD" id="cd00130">
    <property type="entry name" value="PAS"/>
    <property type="match status" value="4"/>
</dbReference>
<protein>
    <recommendedName>
        <fullName evidence="2">histidine kinase</fullName>
        <ecNumber evidence="2">2.7.13.3</ecNumber>
    </recommendedName>
</protein>
<dbReference type="InterPro" id="IPR000700">
    <property type="entry name" value="PAS-assoc_C"/>
</dbReference>
<keyword evidence="5" id="KW-0418">Kinase</keyword>
<dbReference type="Gene3D" id="3.30.450.20">
    <property type="entry name" value="PAS domain"/>
    <property type="match status" value="4"/>
</dbReference>
<dbReference type="NCBIfam" id="TIGR00229">
    <property type="entry name" value="sensory_box"/>
    <property type="match status" value="4"/>
</dbReference>
<dbReference type="Pfam" id="PF13426">
    <property type="entry name" value="PAS_9"/>
    <property type="match status" value="1"/>
</dbReference>